<dbReference type="Ensembl" id="ENSFHET00000024772.1">
    <property type="protein sequence ID" value="ENSFHEP00000016372.1"/>
    <property type="gene ID" value="ENSFHEG00000018069.1"/>
</dbReference>
<dbReference type="PANTHER" id="PTHR14241">
    <property type="entry name" value="INTERFERON-INDUCED PROTEIN 44"/>
    <property type="match status" value="1"/>
</dbReference>
<dbReference type="Proteomes" id="UP000265000">
    <property type="component" value="Unplaced"/>
</dbReference>
<dbReference type="InterPro" id="IPR027417">
    <property type="entry name" value="P-loop_NTPase"/>
</dbReference>
<protein>
    <submittedName>
        <fullName evidence="1">Interferon-induced protein 44-like</fullName>
    </submittedName>
</protein>
<accession>A0A3Q2PTK6</accession>
<evidence type="ECO:0000313" key="1">
    <source>
        <dbReference type="Ensembl" id="ENSFHEP00000016372.1"/>
    </source>
</evidence>
<dbReference type="Gene3D" id="3.40.50.300">
    <property type="entry name" value="P-loop containing nucleotide triphosphate hydrolases"/>
    <property type="match status" value="1"/>
</dbReference>
<proteinExistence type="predicted"/>
<keyword evidence="2" id="KW-1185">Reference proteome</keyword>
<dbReference type="CDD" id="cd00882">
    <property type="entry name" value="Ras_like_GTPase"/>
    <property type="match status" value="1"/>
</dbReference>
<organism evidence="1 2">
    <name type="scientific">Fundulus heteroclitus</name>
    <name type="common">Killifish</name>
    <name type="synonym">Mummichog</name>
    <dbReference type="NCBI Taxonomy" id="8078"/>
    <lineage>
        <taxon>Eukaryota</taxon>
        <taxon>Metazoa</taxon>
        <taxon>Chordata</taxon>
        <taxon>Craniata</taxon>
        <taxon>Vertebrata</taxon>
        <taxon>Euteleostomi</taxon>
        <taxon>Actinopterygii</taxon>
        <taxon>Neopterygii</taxon>
        <taxon>Teleostei</taxon>
        <taxon>Neoteleostei</taxon>
        <taxon>Acanthomorphata</taxon>
        <taxon>Ovalentaria</taxon>
        <taxon>Atherinomorphae</taxon>
        <taxon>Cyprinodontiformes</taxon>
        <taxon>Fundulidae</taxon>
        <taxon>Fundulus</taxon>
    </lineage>
</organism>
<dbReference type="GO" id="GO:0006955">
    <property type="term" value="P:immune response"/>
    <property type="evidence" value="ECO:0007669"/>
    <property type="project" value="TreeGrafter"/>
</dbReference>
<dbReference type="PANTHER" id="PTHR14241:SF1">
    <property type="entry name" value="INTERFERON-INDUCED PROTEIN 44-RELATED"/>
    <property type="match status" value="1"/>
</dbReference>
<name>A0A3Q2PTK6_FUNHE</name>
<dbReference type="GeneTree" id="ENSGT00940000160560"/>
<reference evidence="1" key="2">
    <citation type="submission" date="2025-09" db="UniProtKB">
        <authorList>
            <consortium name="Ensembl"/>
        </authorList>
    </citation>
    <scope>IDENTIFICATION</scope>
</reference>
<dbReference type="AlphaFoldDB" id="A0A3Q2PTK6"/>
<reference evidence="1" key="1">
    <citation type="submission" date="2025-08" db="UniProtKB">
        <authorList>
            <consortium name="Ensembl"/>
        </authorList>
    </citation>
    <scope>IDENTIFICATION</scope>
</reference>
<dbReference type="STRING" id="8078.ENSFHEP00000016372"/>
<sequence>MGKTNFSHVCLHIYFIFPDMGQSQPKPEPPNPIFIKSWREIKWGDNQADLEFVKNYKPEFDDQTLRILLLGPEGAGKSSFINSVQSVLKDRIYSQALADSYSAATSFTREYITYKVHKEGKSFYPFVFCDIMGLSYDEGILEDDVKLALRGHVKEGYKFKPESHLPEGDESYEQVPKPKHKAHVLVYVFSADTVECTREEFLKKTRRIRLDASSQNIAQIAILTKIDNLCPEMKEDIKNVYILRTMKETMEKFSGELGIPMNCIFPVKNYHEEINMNEDINSLILSALKHIIQRGDDYFTFLHSRYEPS</sequence>
<dbReference type="SUPFAM" id="SSF52540">
    <property type="entry name" value="P-loop containing nucleoside triphosphate hydrolases"/>
    <property type="match status" value="1"/>
</dbReference>
<evidence type="ECO:0000313" key="2">
    <source>
        <dbReference type="Proteomes" id="UP000265000"/>
    </source>
</evidence>